<keyword evidence="2" id="KW-0238">DNA-binding</keyword>
<dbReference type="SMART" id="SM00345">
    <property type="entry name" value="HTH_GNTR"/>
    <property type="match status" value="1"/>
</dbReference>
<proteinExistence type="predicted"/>
<dbReference type="SUPFAM" id="SSF46785">
    <property type="entry name" value="Winged helix' DNA-binding domain"/>
    <property type="match status" value="1"/>
</dbReference>
<dbReference type="GO" id="GO:0003700">
    <property type="term" value="F:DNA-binding transcription factor activity"/>
    <property type="evidence" value="ECO:0007669"/>
    <property type="project" value="InterPro"/>
</dbReference>
<dbReference type="EMBL" id="VMNW02000109">
    <property type="protein sequence ID" value="KAA9150948.1"/>
    <property type="molecule type" value="Genomic_DNA"/>
</dbReference>
<reference evidence="5" key="1">
    <citation type="submission" date="2019-09" db="EMBL/GenBank/DDBJ databases">
        <authorList>
            <person name="Teo W.F.A."/>
            <person name="Duangmal K."/>
        </authorList>
    </citation>
    <scope>NUCLEOTIDE SEQUENCE [LARGE SCALE GENOMIC DNA]</scope>
    <source>
        <strain evidence="5">K81G1</strain>
    </source>
</reference>
<accession>A0A5N0UQ28</accession>
<evidence type="ECO:0000256" key="3">
    <source>
        <dbReference type="ARBA" id="ARBA00023163"/>
    </source>
</evidence>
<name>A0A5N0UQ28_9PSEU</name>
<dbReference type="Pfam" id="PF00392">
    <property type="entry name" value="GntR"/>
    <property type="match status" value="1"/>
</dbReference>
<evidence type="ECO:0000256" key="1">
    <source>
        <dbReference type="ARBA" id="ARBA00023015"/>
    </source>
</evidence>
<dbReference type="InterPro" id="IPR036390">
    <property type="entry name" value="WH_DNA-bd_sf"/>
</dbReference>
<evidence type="ECO:0000256" key="2">
    <source>
        <dbReference type="ARBA" id="ARBA00023125"/>
    </source>
</evidence>
<keyword evidence="1" id="KW-0805">Transcription regulation</keyword>
<gene>
    <name evidence="5" type="ORF">FPZ12_040100</name>
</gene>
<keyword evidence="3" id="KW-0804">Transcription</keyword>
<organism evidence="5 6">
    <name type="scientific">Amycolatopsis acidicola</name>
    <dbReference type="NCBI Taxonomy" id="2596893"/>
    <lineage>
        <taxon>Bacteria</taxon>
        <taxon>Bacillati</taxon>
        <taxon>Actinomycetota</taxon>
        <taxon>Actinomycetes</taxon>
        <taxon>Pseudonocardiales</taxon>
        <taxon>Pseudonocardiaceae</taxon>
        <taxon>Amycolatopsis</taxon>
    </lineage>
</organism>
<dbReference type="InterPro" id="IPR000524">
    <property type="entry name" value="Tscrpt_reg_HTH_GntR"/>
</dbReference>
<comment type="caution">
    <text evidence="5">The sequence shown here is derived from an EMBL/GenBank/DDBJ whole genome shotgun (WGS) entry which is preliminary data.</text>
</comment>
<dbReference type="GO" id="GO:0003677">
    <property type="term" value="F:DNA binding"/>
    <property type="evidence" value="ECO:0007669"/>
    <property type="project" value="UniProtKB-KW"/>
</dbReference>
<dbReference type="Gene3D" id="1.10.10.10">
    <property type="entry name" value="Winged helix-like DNA-binding domain superfamily/Winged helix DNA-binding domain"/>
    <property type="match status" value="1"/>
</dbReference>
<dbReference type="Proteomes" id="UP000319769">
    <property type="component" value="Unassembled WGS sequence"/>
</dbReference>
<dbReference type="AlphaFoldDB" id="A0A5N0UQ28"/>
<sequence>MTSTLSTRAVMRRLPMTRAAQKPSPVPPMSAADLADLVGPAWRSGDRRRVAADLASALTEVIRLRLPSGTTLPPLRNLAVTLRCNRKAVASAMHQLAEEGIVVTRARGRTRVV</sequence>
<evidence type="ECO:0000259" key="4">
    <source>
        <dbReference type="SMART" id="SM00345"/>
    </source>
</evidence>
<keyword evidence="6" id="KW-1185">Reference proteome</keyword>
<protein>
    <submittedName>
        <fullName evidence="5">GntR family transcriptional regulator</fullName>
    </submittedName>
</protein>
<dbReference type="InterPro" id="IPR036388">
    <property type="entry name" value="WH-like_DNA-bd_sf"/>
</dbReference>
<feature type="domain" description="HTH gntR-type" evidence="4">
    <location>
        <begin position="54"/>
        <end position="112"/>
    </location>
</feature>
<evidence type="ECO:0000313" key="6">
    <source>
        <dbReference type="Proteomes" id="UP000319769"/>
    </source>
</evidence>
<evidence type="ECO:0000313" key="5">
    <source>
        <dbReference type="EMBL" id="KAA9150948.1"/>
    </source>
</evidence>